<dbReference type="FunFam" id="1.10.630.10:FF:000018">
    <property type="entry name" value="Cytochrome P450 monooxygenase"/>
    <property type="match status" value="1"/>
</dbReference>
<dbReference type="Gene3D" id="1.10.630.10">
    <property type="entry name" value="Cytochrome P450"/>
    <property type="match status" value="1"/>
</dbReference>
<gene>
    <name evidence="8" type="ORF">HNR71_001072</name>
    <name evidence="9" type="ORF">HPO96_15760</name>
</gene>
<dbReference type="GO" id="GO:0020037">
    <property type="term" value="F:heme binding"/>
    <property type="evidence" value="ECO:0007669"/>
    <property type="project" value="InterPro"/>
</dbReference>
<dbReference type="InterPro" id="IPR002397">
    <property type="entry name" value="Cyt_P450_B"/>
</dbReference>
<dbReference type="SUPFAM" id="SSF48264">
    <property type="entry name" value="Cytochrome P450"/>
    <property type="match status" value="1"/>
</dbReference>
<evidence type="ECO:0000313" key="11">
    <source>
        <dbReference type="Proteomes" id="UP000553957"/>
    </source>
</evidence>
<dbReference type="PANTHER" id="PTHR46696">
    <property type="entry name" value="P450, PUTATIVE (EUROFUNG)-RELATED"/>
    <property type="match status" value="1"/>
</dbReference>
<comment type="similarity">
    <text evidence="1">Belongs to the cytochrome P450 family.</text>
</comment>
<evidence type="ECO:0000313" key="10">
    <source>
        <dbReference type="Proteomes" id="UP000534306"/>
    </source>
</evidence>
<evidence type="ECO:0000313" key="8">
    <source>
        <dbReference type="EMBL" id="MBB6565435.1"/>
    </source>
</evidence>
<evidence type="ECO:0000256" key="1">
    <source>
        <dbReference type="ARBA" id="ARBA00010617"/>
    </source>
</evidence>
<accession>A0A7Y4P0A7</accession>
<dbReference type="InterPro" id="IPR001128">
    <property type="entry name" value="Cyt_P450"/>
</dbReference>
<evidence type="ECO:0000256" key="3">
    <source>
        <dbReference type="ARBA" id="ARBA00022723"/>
    </source>
</evidence>
<evidence type="ECO:0000256" key="7">
    <source>
        <dbReference type="SAM" id="MobiDB-lite"/>
    </source>
</evidence>
<dbReference type="GO" id="GO:0005506">
    <property type="term" value="F:iron ion binding"/>
    <property type="evidence" value="ECO:0007669"/>
    <property type="project" value="InterPro"/>
</dbReference>
<name>A0A7Y4P0A7_9ACTN</name>
<dbReference type="PRINTS" id="PR00385">
    <property type="entry name" value="P450"/>
</dbReference>
<dbReference type="PANTHER" id="PTHR46696:SF6">
    <property type="entry name" value="P450, PUTATIVE (EUROFUNG)-RELATED"/>
    <property type="match status" value="1"/>
</dbReference>
<dbReference type="EMBL" id="JACHKF010000001">
    <property type="protein sequence ID" value="MBB6565435.1"/>
    <property type="molecule type" value="Genomic_DNA"/>
</dbReference>
<keyword evidence="3" id="KW-0479">Metal-binding</keyword>
<dbReference type="EMBL" id="JABJRC010000003">
    <property type="protein sequence ID" value="NOL41703.1"/>
    <property type="molecule type" value="Genomic_DNA"/>
</dbReference>
<keyword evidence="4 8" id="KW-0560">Oxidoreductase</keyword>
<dbReference type="GO" id="GO:0004497">
    <property type="term" value="F:monooxygenase activity"/>
    <property type="evidence" value="ECO:0007669"/>
    <property type="project" value="UniProtKB-KW"/>
</dbReference>
<evidence type="ECO:0000256" key="5">
    <source>
        <dbReference type="ARBA" id="ARBA00023004"/>
    </source>
</evidence>
<keyword evidence="2" id="KW-0349">Heme</keyword>
<organism evidence="9 10">
    <name type="scientific">Kribbella sandramycini</name>
    <dbReference type="NCBI Taxonomy" id="60450"/>
    <lineage>
        <taxon>Bacteria</taxon>
        <taxon>Bacillati</taxon>
        <taxon>Actinomycetota</taxon>
        <taxon>Actinomycetes</taxon>
        <taxon>Propionibacteriales</taxon>
        <taxon>Kribbellaceae</taxon>
        <taxon>Kribbella</taxon>
    </lineage>
</organism>
<dbReference type="Proteomes" id="UP000553957">
    <property type="component" value="Unassembled WGS sequence"/>
</dbReference>
<proteinExistence type="inferred from homology"/>
<feature type="region of interest" description="Disordered" evidence="7">
    <location>
        <begin position="44"/>
        <end position="65"/>
    </location>
</feature>
<keyword evidence="5" id="KW-0408">Iron</keyword>
<dbReference type="PRINTS" id="PR00359">
    <property type="entry name" value="BP450"/>
</dbReference>
<dbReference type="EC" id="1.14.19.8" evidence="8"/>
<dbReference type="RefSeq" id="WP_171674192.1">
    <property type="nucleotide sequence ID" value="NZ_BAAAGT010000001.1"/>
</dbReference>
<evidence type="ECO:0000256" key="2">
    <source>
        <dbReference type="ARBA" id="ARBA00022617"/>
    </source>
</evidence>
<dbReference type="InterPro" id="IPR036396">
    <property type="entry name" value="Cyt_P450_sf"/>
</dbReference>
<protein>
    <submittedName>
        <fullName evidence="9">Cytochrome P450</fullName>
    </submittedName>
    <submittedName>
        <fullName evidence="8">Pentalenolactone synthase</fullName>
        <ecNumber evidence="8">1.14.19.8</ecNumber>
    </submittedName>
</protein>
<dbReference type="Pfam" id="PF00067">
    <property type="entry name" value="p450"/>
    <property type="match status" value="1"/>
</dbReference>
<reference evidence="8 11" key="2">
    <citation type="submission" date="2020-08" db="EMBL/GenBank/DDBJ databases">
        <title>Sequencing the genomes of 1000 actinobacteria strains.</title>
        <authorList>
            <person name="Klenk H.-P."/>
        </authorList>
    </citation>
    <scope>NUCLEOTIDE SEQUENCE [LARGE SCALE GENOMIC DNA]</scope>
    <source>
        <strain evidence="8 11">DSM 15626</strain>
    </source>
</reference>
<evidence type="ECO:0000256" key="6">
    <source>
        <dbReference type="ARBA" id="ARBA00023033"/>
    </source>
</evidence>
<evidence type="ECO:0000256" key="4">
    <source>
        <dbReference type="ARBA" id="ARBA00023002"/>
    </source>
</evidence>
<keyword evidence="10" id="KW-1185">Reference proteome</keyword>
<dbReference type="Proteomes" id="UP000534306">
    <property type="component" value="Unassembled WGS sequence"/>
</dbReference>
<comment type="caution">
    <text evidence="9">The sequence shown here is derived from an EMBL/GenBank/DDBJ whole genome shotgun (WGS) entry which is preliminary data.</text>
</comment>
<dbReference type="AlphaFoldDB" id="A0A7Y4P0A7"/>
<dbReference type="GO" id="GO:0016705">
    <property type="term" value="F:oxidoreductase activity, acting on paired donors, with incorporation or reduction of molecular oxygen"/>
    <property type="evidence" value="ECO:0007669"/>
    <property type="project" value="InterPro"/>
</dbReference>
<sequence length="378" mass="41336">MSIRRTVTPTGDPAWLVSDYRTVKKLLPDPRLVRTHPDPTVAPRYSESVVFGPPAPETPTSGADHKRMRKLLGPWFGARQLEEFRPRVEELVTAVLDDLAVRDRPTDFHEVVSFPLPALVICELLGVPPADRERFRGWSEDTADMVDPGRSIAGYAALAEYIGELLVQRLEHPTDDLLSSLAAAHQEDPEGFPLAAAAQLGGGVLFAGHETTVTAIDTGILQFSLHPEQQQALRIDPSLVPAAVEEILRSSMPLPGNTARDDEAFGLPRWANAEIELPDATIAAGDLVVLQLLEANDDPVVVGAQRGFLSTRQPNPHVAFGHGPYFCIGAPLARLELQVLFSQLYRRFPHLEVAVPPEALRARPNQFTGGIEALPVTW</sequence>
<reference evidence="9 10" key="1">
    <citation type="submission" date="2020-05" db="EMBL/GenBank/DDBJ databases">
        <title>Genome sequence of Kribbella sandramycini ATCC 39419.</title>
        <authorList>
            <person name="Maclea K.S."/>
            <person name="Fair J.L."/>
        </authorList>
    </citation>
    <scope>NUCLEOTIDE SEQUENCE [LARGE SCALE GENOMIC DNA]</scope>
    <source>
        <strain evidence="9 10">ATCC 39419</strain>
    </source>
</reference>
<keyword evidence="6" id="KW-0503">Monooxygenase</keyword>
<evidence type="ECO:0000313" key="9">
    <source>
        <dbReference type="EMBL" id="NOL41703.1"/>
    </source>
</evidence>